<evidence type="ECO:0000313" key="3">
    <source>
        <dbReference type="EMBL" id="RUL89249.1"/>
    </source>
</evidence>
<dbReference type="OrthoDB" id="3902805at2"/>
<dbReference type="GO" id="GO:0005975">
    <property type="term" value="P:carbohydrate metabolic process"/>
    <property type="evidence" value="ECO:0007669"/>
    <property type="project" value="InterPro"/>
</dbReference>
<dbReference type="PANTHER" id="PTHR31616">
    <property type="entry name" value="TREHALASE"/>
    <property type="match status" value="1"/>
</dbReference>
<evidence type="ECO:0000259" key="1">
    <source>
        <dbReference type="Pfam" id="PF00723"/>
    </source>
</evidence>
<dbReference type="RefSeq" id="WP_126723685.1">
    <property type="nucleotide sequence ID" value="NZ_RYZH01000003.1"/>
</dbReference>
<reference evidence="3 4" key="2">
    <citation type="submission" date="2019-01" db="EMBL/GenBank/DDBJ databases">
        <title>Tautonia sociabilis, a novel thermotolerant planctomycete of Isosphaeraceae family, isolated from a 4000 m deep subterranean habitat.</title>
        <authorList>
            <person name="Kovaleva O.L."/>
            <person name="Elcheninov A.G."/>
            <person name="Van Heerden E."/>
            <person name="Toshchakov S.V."/>
            <person name="Novikov A."/>
            <person name="Bonch-Osmolovskaya E.A."/>
            <person name="Kublanov I.V."/>
        </authorList>
    </citation>
    <scope>NUCLEOTIDE SEQUENCE [LARGE SCALE GENOMIC DNA]</scope>
    <source>
        <strain evidence="3 4">GM2012</strain>
    </source>
</reference>
<evidence type="ECO:0000313" key="4">
    <source>
        <dbReference type="Proteomes" id="UP000280296"/>
    </source>
</evidence>
<dbReference type="GO" id="GO:0004553">
    <property type="term" value="F:hydrolase activity, hydrolyzing O-glycosyl compounds"/>
    <property type="evidence" value="ECO:0007669"/>
    <property type="project" value="TreeGrafter"/>
</dbReference>
<dbReference type="InterPro" id="IPR011613">
    <property type="entry name" value="GH15-like"/>
</dbReference>
<dbReference type="InterPro" id="IPR045582">
    <property type="entry name" value="Trehalase-like_N"/>
</dbReference>
<name>A0A432MPR4_9BACT</name>
<feature type="domain" description="Trehalase-like N-terminal" evidence="2">
    <location>
        <begin position="4"/>
        <end position="139"/>
    </location>
</feature>
<organism evidence="3 4">
    <name type="scientific">Tautonia sociabilis</name>
    <dbReference type="NCBI Taxonomy" id="2080755"/>
    <lineage>
        <taxon>Bacteria</taxon>
        <taxon>Pseudomonadati</taxon>
        <taxon>Planctomycetota</taxon>
        <taxon>Planctomycetia</taxon>
        <taxon>Isosphaerales</taxon>
        <taxon>Isosphaeraceae</taxon>
        <taxon>Tautonia</taxon>
    </lineage>
</organism>
<dbReference type="PANTHER" id="PTHR31616:SF0">
    <property type="entry name" value="GLUCAN 1,4-ALPHA-GLUCOSIDASE"/>
    <property type="match status" value="1"/>
</dbReference>
<dbReference type="Pfam" id="PF00723">
    <property type="entry name" value="Glyco_hydro_15"/>
    <property type="match status" value="1"/>
</dbReference>
<keyword evidence="3" id="KW-0378">Hydrolase</keyword>
<dbReference type="SUPFAM" id="SSF48208">
    <property type="entry name" value="Six-hairpin glycosidases"/>
    <property type="match status" value="1"/>
</dbReference>
<dbReference type="Proteomes" id="UP000280296">
    <property type="component" value="Unassembled WGS sequence"/>
</dbReference>
<reference evidence="3 4" key="1">
    <citation type="submission" date="2018-12" db="EMBL/GenBank/DDBJ databases">
        <authorList>
            <person name="Toschakov S.V."/>
        </authorList>
    </citation>
    <scope>NUCLEOTIDE SEQUENCE [LARGE SCALE GENOMIC DNA]</scope>
    <source>
        <strain evidence="3 4">GM2012</strain>
    </source>
</reference>
<proteinExistence type="predicted"/>
<accession>A0A432MPR4</accession>
<dbReference type="Gene3D" id="1.50.10.10">
    <property type="match status" value="1"/>
</dbReference>
<evidence type="ECO:0000259" key="2">
    <source>
        <dbReference type="Pfam" id="PF19291"/>
    </source>
</evidence>
<dbReference type="InterPro" id="IPR008928">
    <property type="entry name" value="6-hairpin_glycosidase_sf"/>
</dbReference>
<feature type="domain" description="GH15-like" evidence="1">
    <location>
        <begin position="225"/>
        <end position="590"/>
    </location>
</feature>
<keyword evidence="4" id="KW-1185">Reference proteome</keyword>
<dbReference type="Pfam" id="PF19291">
    <property type="entry name" value="TREH_N"/>
    <property type="match status" value="1"/>
</dbReference>
<sequence>MTYKPIESYGIIGDMHTIALVGIDGSIDWCCLPHFDSPSVFAAILDAKKGGSFRIHALGLDRNKQMYLPDTNVLVTRFLGEAGVGEVVDFMPVRDPGEPAKTHQIVRVVRAIRGSVRFRLDCHPAFNFAREAHTVRLDPRGAVFEAPCATFSLISRFPLHIRDGGVSCEFDLDPGEMTTFILRQVQDASRPELLEARLQGEAALHRTVKFWRDWLGQCSYRGRWREMVHRSALVLKLLTFEPTGAIVAAPTTSLPEEVGGVRNWDYRYCWLRDAAFTVYAFLRLGFTSEARRFMEWLQARCGEGSSVGPLQIMYGIDGRHELPEEDLYHLEGYRGSRPIRVGNAAADQLQLDIYGEVLDSIYLFDKYGDRISYDFWKSIRVLTDWVIAHWNRADEGIWEVRGGRHHFVYSKLQCWVALDRAIRLAHKHSLPLDHARYMEARDQIYETIMQEGWHDGRGAFIQHFGSEELDAANLIMPLVFFIAPTDPRMQSTIDRIMDELVSDSLVYRYGIGRAASDGLEGEEGTFNMCTFWLVEALARANRLDEARFIFEKMLTYANHVGLYAEETGPAGEALGNFPQAFTHMGLISAAFNLDRRLGRGI</sequence>
<dbReference type="AlphaFoldDB" id="A0A432MPR4"/>
<dbReference type="EMBL" id="RYZH01000003">
    <property type="protein sequence ID" value="RUL89249.1"/>
    <property type="molecule type" value="Genomic_DNA"/>
</dbReference>
<protein>
    <submittedName>
        <fullName evidence="3">Glycoside hydrolase family 15 protein</fullName>
    </submittedName>
</protein>
<gene>
    <name evidence="3" type="ORF">TsocGM_02180</name>
</gene>
<comment type="caution">
    <text evidence="3">The sequence shown here is derived from an EMBL/GenBank/DDBJ whole genome shotgun (WGS) entry which is preliminary data.</text>
</comment>
<dbReference type="InterPro" id="IPR012341">
    <property type="entry name" value="6hp_glycosidase-like_sf"/>
</dbReference>